<dbReference type="Proteomes" id="UP000003179">
    <property type="component" value="Unassembled WGS sequence"/>
</dbReference>
<proteinExistence type="predicted"/>
<name>A0ABN0C490_9ACTN</name>
<keyword evidence="2" id="KW-1185">Reference proteome</keyword>
<evidence type="ECO:0000313" key="2">
    <source>
        <dbReference type="Proteomes" id="UP000003179"/>
    </source>
</evidence>
<protein>
    <submittedName>
        <fullName evidence="1">Uncharacterized protein</fullName>
    </submittedName>
</protein>
<comment type="caution">
    <text evidence="1">The sequence shown here is derived from an EMBL/GenBank/DDBJ whole genome shotgun (WGS) entry which is preliminary data.</text>
</comment>
<accession>A0ABN0C490</accession>
<gene>
    <name evidence="1" type="ORF">HMPREF9607_02040</name>
</gene>
<organism evidence="1 2">
    <name type="scientific">Cutibacterium modestum HL044PA1</name>
    <dbReference type="NCBI Taxonomy" id="765109"/>
    <lineage>
        <taxon>Bacteria</taxon>
        <taxon>Bacillati</taxon>
        <taxon>Actinomycetota</taxon>
        <taxon>Actinomycetes</taxon>
        <taxon>Propionibacteriales</taxon>
        <taxon>Propionibacteriaceae</taxon>
        <taxon>Cutibacterium</taxon>
        <taxon>Cutibacterium modestum</taxon>
    </lineage>
</organism>
<dbReference type="EMBL" id="ADZU01000033">
    <property type="protein sequence ID" value="EFS91879.1"/>
    <property type="molecule type" value="Genomic_DNA"/>
</dbReference>
<reference evidence="1" key="1">
    <citation type="submission" date="2010-08" db="EMBL/GenBank/DDBJ databases">
        <authorList>
            <person name="Weinstock G."/>
            <person name="Sodergren E."/>
            <person name="Clifton S."/>
            <person name="Fulton L."/>
            <person name="Fulton B."/>
            <person name="Courtney L."/>
            <person name="Fronick C."/>
            <person name="Harrison M."/>
            <person name="Strong C."/>
            <person name="Farmer C."/>
            <person name="Delahaunty K."/>
            <person name="Markovic C."/>
            <person name="Hall O."/>
            <person name="Minx P."/>
            <person name="Tomlinson C."/>
            <person name="Mitreva M."/>
            <person name="Hou S."/>
            <person name="Chen J."/>
            <person name="Wollam A."/>
            <person name="Pepin K.H."/>
            <person name="Johnson M."/>
            <person name="Bhonagiri V."/>
            <person name="Zhang X."/>
            <person name="Suruliraj S."/>
            <person name="Warren W."/>
            <person name="Chinwalla A."/>
            <person name="Mardis E.R."/>
            <person name="Wilson R.K."/>
        </authorList>
    </citation>
    <scope>NUCLEOTIDE SEQUENCE [LARGE SCALE GENOMIC DNA]</scope>
    <source>
        <strain evidence="1">HL044PA1</strain>
    </source>
</reference>
<evidence type="ECO:0000313" key="1">
    <source>
        <dbReference type="EMBL" id="EFS91879.1"/>
    </source>
</evidence>
<sequence length="59" mass="6651">MEEDYWFAIRVAALLDVELLAVTHVHHSGVVGFDRRIEIPLRGDVQLRGGKGHGNLLWS</sequence>